<feature type="compositionally biased region" description="Low complexity" evidence="1">
    <location>
        <begin position="526"/>
        <end position="540"/>
    </location>
</feature>
<dbReference type="SUPFAM" id="SSF56112">
    <property type="entry name" value="Protein kinase-like (PK-like)"/>
    <property type="match status" value="1"/>
</dbReference>
<feature type="compositionally biased region" description="Low complexity" evidence="1">
    <location>
        <begin position="597"/>
        <end position="607"/>
    </location>
</feature>
<dbReference type="OrthoDB" id="551749at2759"/>
<feature type="region of interest" description="Disordered" evidence="1">
    <location>
        <begin position="189"/>
        <end position="269"/>
    </location>
</feature>
<dbReference type="InterPro" id="IPR011009">
    <property type="entry name" value="Kinase-like_dom_sf"/>
</dbReference>
<dbReference type="AlphaFoldDB" id="A0A835TLB9"/>
<evidence type="ECO:0000313" key="2">
    <source>
        <dbReference type="EMBL" id="KAG2440751.1"/>
    </source>
</evidence>
<feature type="compositionally biased region" description="Low complexity" evidence="1">
    <location>
        <begin position="442"/>
        <end position="456"/>
    </location>
</feature>
<dbReference type="InterPro" id="IPR052396">
    <property type="entry name" value="Meiotic_Drive_Suppr_Kinase"/>
</dbReference>
<feature type="compositionally biased region" description="Low complexity" evidence="1">
    <location>
        <begin position="505"/>
        <end position="519"/>
    </location>
</feature>
<feature type="compositionally biased region" description="Low complexity" evidence="1">
    <location>
        <begin position="463"/>
        <end position="472"/>
    </location>
</feature>
<feature type="compositionally biased region" description="Gly residues" evidence="1">
    <location>
        <begin position="608"/>
        <end position="624"/>
    </location>
</feature>
<feature type="compositionally biased region" description="Low complexity" evidence="1">
    <location>
        <begin position="401"/>
        <end position="414"/>
    </location>
</feature>
<sequence>MRKVSTTSLAYDLNPHDVLLWEHLEAEEAGSGGGGDSGSGSSLLLAQAICDHQDKADALYGAGTRLYRPSSVGPMNSEVDVAIAFGFALTGQHVLGRLANACLPADGARATWLSQPPVAIIQRGVVGGGSGEQGGGDVMYGQQQQAAGPAASAAAPSAAATADRSAGGGADRLKADLILLLEDNFSNRSLPRVNKSGAGAGAVEQHGHGAGGEQRPPRPPPEQAEEAAPETLQAAGSQGGGGCASAGGKRPRVEEQAEMGAGPAPKRRRQPDCVCVGELEVVLKLMEVISDQDIMPVDLLAAWRNPEHARHRLARAVMSQVYTYMIVRGTCYGFISCWLATWLVYCPANRRHLLYLSDPFLANTTANSAPAPAPGGGAERSSAAPGGPERSSAAPGGPERSSAAPGGPERSSAAPGGGAGRSSAAPGGPERSSAAPGGGAGRSSAAPGGPERSSAAPGGGAGRSSAAPGGPERSNAAPGGGAGRSSAAPGGPERSSAAPGGGAGRSSAAPGGAERSSAAPGGGAGRSSAAPGGPERSSAAPGGGAGRSSAAPGGPERSSAAPGGGAGRSIAATVYGALAFLQWLALRHTSATLLQQPSMGMPSTGPGPAVGGGDDGVDGDGGSNAGELDAVADSASQDLYSPTPSELAAAQATSSGSVYQMLGGPQLRRAAAPASPTAARRPPRVRLCFKEELSAGSEGLVMAGTCDGVDCVMKLLGPNRSGLAAYEREVAAYAALEGLQGLHVPDLLAWGDLDCGVRFLAVRRVAGGQPLSHLPRPISAAVAAAALRALAAVQAACPGFVHGDVRLSNMLAVQAGPPLPPSGAAGAGAGGGFGDGWHAAGEQLRCVLLDFGRSRLDGGAAEQRLELEQLHKLLAPGQQQHA</sequence>
<comment type="caution">
    <text evidence="2">The sequence shown here is derived from an EMBL/GenBank/DDBJ whole genome shotgun (WGS) entry which is preliminary data.</text>
</comment>
<accession>A0A835TLB9</accession>
<reference evidence="2" key="1">
    <citation type="journal article" date="2020" name="bioRxiv">
        <title>Comparative genomics of Chlamydomonas.</title>
        <authorList>
            <person name="Craig R.J."/>
            <person name="Hasan A.R."/>
            <person name="Ness R.W."/>
            <person name="Keightley P.D."/>
        </authorList>
    </citation>
    <scope>NUCLEOTIDE SEQUENCE</scope>
    <source>
        <strain evidence="2">SAG 7.73</strain>
    </source>
</reference>
<feature type="compositionally biased region" description="Low complexity" evidence="1">
    <location>
        <begin position="421"/>
        <end position="435"/>
    </location>
</feature>
<organism evidence="2 3">
    <name type="scientific">Chlamydomonas incerta</name>
    <dbReference type="NCBI Taxonomy" id="51695"/>
    <lineage>
        <taxon>Eukaryota</taxon>
        <taxon>Viridiplantae</taxon>
        <taxon>Chlorophyta</taxon>
        <taxon>core chlorophytes</taxon>
        <taxon>Chlorophyceae</taxon>
        <taxon>CS clade</taxon>
        <taxon>Chlamydomonadales</taxon>
        <taxon>Chlamydomonadaceae</taxon>
        <taxon>Chlamydomonas</taxon>
    </lineage>
</organism>
<feature type="compositionally biased region" description="Low complexity" evidence="1">
    <location>
        <begin position="484"/>
        <end position="498"/>
    </location>
</feature>
<proteinExistence type="predicted"/>
<evidence type="ECO:0000256" key="1">
    <source>
        <dbReference type="SAM" id="MobiDB-lite"/>
    </source>
</evidence>
<name>A0A835TLB9_CHLIN</name>
<feature type="compositionally biased region" description="Low complexity" evidence="1">
    <location>
        <begin position="547"/>
        <end position="561"/>
    </location>
</feature>
<dbReference type="PANTHER" id="PTHR37171:SF1">
    <property type="entry name" value="SERINE_THREONINE-PROTEIN KINASE YRZF-RELATED"/>
    <property type="match status" value="1"/>
</dbReference>
<protein>
    <recommendedName>
        <fullName evidence="4">Protein kinase domain-containing protein</fullName>
    </recommendedName>
</protein>
<dbReference type="Proteomes" id="UP000650467">
    <property type="component" value="Unassembled WGS sequence"/>
</dbReference>
<evidence type="ECO:0008006" key="4">
    <source>
        <dbReference type="Google" id="ProtNLM"/>
    </source>
</evidence>
<dbReference type="PANTHER" id="PTHR37171">
    <property type="entry name" value="SERINE/THREONINE-PROTEIN KINASE YRZF-RELATED"/>
    <property type="match status" value="1"/>
</dbReference>
<feature type="region of interest" description="Disordered" evidence="1">
    <location>
        <begin position="596"/>
        <end position="628"/>
    </location>
</feature>
<dbReference type="EMBL" id="JAEHOC010000006">
    <property type="protein sequence ID" value="KAG2440751.1"/>
    <property type="molecule type" value="Genomic_DNA"/>
</dbReference>
<evidence type="ECO:0000313" key="3">
    <source>
        <dbReference type="Proteomes" id="UP000650467"/>
    </source>
</evidence>
<keyword evidence="3" id="KW-1185">Reference proteome</keyword>
<gene>
    <name evidence="2" type="ORF">HXX76_003608</name>
</gene>
<feature type="region of interest" description="Disordered" evidence="1">
    <location>
        <begin position="367"/>
        <end position="566"/>
    </location>
</feature>
<feature type="compositionally biased region" description="Low complexity" evidence="1">
    <location>
        <begin position="379"/>
        <end position="388"/>
    </location>
</feature>